<accession>A0ABW2SP10</accession>
<organism evidence="5 6">
    <name type="scientific">Schaalia naturae</name>
    <dbReference type="NCBI Taxonomy" id="635203"/>
    <lineage>
        <taxon>Bacteria</taxon>
        <taxon>Bacillati</taxon>
        <taxon>Actinomycetota</taxon>
        <taxon>Actinomycetes</taxon>
        <taxon>Actinomycetales</taxon>
        <taxon>Actinomycetaceae</taxon>
        <taxon>Schaalia</taxon>
    </lineage>
</organism>
<evidence type="ECO:0000313" key="5">
    <source>
        <dbReference type="EMBL" id="MFC7581897.1"/>
    </source>
</evidence>
<sequence length="407" mass="43679">MSAGTEGTTAVAARICQYQGLSHLVEKSGLGVAAAHQREMYRQLGAVLTARPWRADLIHLNSVFPDAVALALLGRALGIPVVMHAHSTEQDFRDSFRGSNRLAPLFGRWLRFVYSRGDLVLTPTDYSRDLIESLLAGGGGARRARGATRPLPPVRTISNGVDTRFFSPDPDAATRFRARHGLEPDTPVVVSVGHLFVRKGVLDLVEVARLLPQVRFIWFGHTDRRFLTADVARAVDSAPPNLLFAGFVDAAQLRDAYCGADAFCFLSHEETEGIVVLEALACGTRAVLRDIPIYRQWLGRSGAATLVADGHGLPARAAAAVSAVLAIAGRIPAGARRGMGEGVSADRALASPVGLREGAPAGLPTVRDTREEGLRAARAVDLRATARRLAAILREAGMWPGEEERRA</sequence>
<evidence type="ECO:0000259" key="3">
    <source>
        <dbReference type="Pfam" id="PF00534"/>
    </source>
</evidence>
<dbReference type="EC" id="2.4.-.-" evidence="5"/>
<keyword evidence="1 5" id="KW-0328">Glycosyltransferase</keyword>
<feature type="domain" description="Glycosyl transferase family 1" evidence="3">
    <location>
        <begin position="175"/>
        <end position="310"/>
    </location>
</feature>
<dbReference type="Pfam" id="PF13439">
    <property type="entry name" value="Glyco_transf_4"/>
    <property type="match status" value="1"/>
</dbReference>
<evidence type="ECO:0000256" key="2">
    <source>
        <dbReference type="ARBA" id="ARBA00022679"/>
    </source>
</evidence>
<name>A0ABW2SP10_9ACTO</name>
<dbReference type="InterPro" id="IPR001296">
    <property type="entry name" value="Glyco_trans_1"/>
</dbReference>
<protein>
    <submittedName>
        <fullName evidence="5">Glycosyltransferase</fullName>
        <ecNumber evidence="5">2.4.-.-</ecNumber>
    </submittedName>
</protein>
<dbReference type="EMBL" id="JBHTEF010000001">
    <property type="protein sequence ID" value="MFC7581897.1"/>
    <property type="molecule type" value="Genomic_DNA"/>
</dbReference>
<dbReference type="GO" id="GO:0016757">
    <property type="term" value="F:glycosyltransferase activity"/>
    <property type="evidence" value="ECO:0007669"/>
    <property type="project" value="UniProtKB-KW"/>
</dbReference>
<dbReference type="PANTHER" id="PTHR45947:SF3">
    <property type="entry name" value="SULFOQUINOVOSYL TRANSFERASE SQD2"/>
    <property type="match status" value="1"/>
</dbReference>
<evidence type="ECO:0000259" key="4">
    <source>
        <dbReference type="Pfam" id="PF13439"/>
    </source>
</evidence>
<dbReference type="Proteomes" id="UP001596527">
    <property type="component" value="Unassembled WGS sequence"/>
</dbReference>
<dbReference type="Gene3D" id="3.40.50.2000">
    <property type="entry name" value="Glycogen Phosphorylase B"/>
    <property type="match status" value="2"/>
</dbReference>
<keyword evidence="2 5" id="KW-0808">Transferase</keyword>
<reference evidence="6" key="1">
    <citation type="journal article" date="2019" name="Int. J. Syst. Evol. Microbiol.">
        <title>The Global Catalogue of Microorganisms (GCM) 10K type strain sequencing project: providing services to taxonomists for standard genome sequencing and annotation.</title>
        <authorList>
            <consortium name="The Broad Institute Genomics Platform"/>
            <consortium name="The Broad Institute Genome Sequencing Center for Infectious Disease"/>
            <person name="Wu L."/>
            <person name="Ma J."/>
        </authorList>
    </citation>
    <scope>NUCLEOTIDE SEQUENCE [LARGE SCALE GENOMIC DNA]</scope>
    <source>
        <strain evidence="6">CCUG 56698</strain>
    </source>
</reference>
<dbReference type="InterPro" id="IPR050194">
    <property type="entry name" value="Glycosyltransferase_grp1"/>
</dbReference>
<evidence type="ECO:0000313" key="6">
    <source>
        <dbReference type="Proteomes" id="UP001596527"/>
    </source>
</evidence>
<comment type="caution">
    <text evidence="5">The sequence shown here is derived from an EMBL/GenBank/DDBJ whole genome shotgun (WGS) entry which is preliminary data.</text>
</comment>
<proteinExistence type="predicted"/>
<feature type="domain" description="Glycosyltransferase subfamily 4-like N-terminal" evidence="4">
    <location>
        <begin position="48"/>
        <end position="133"/>
    </location>
</feature>
<evidence type="ECO:0000256" key="1">
    <source>
        <dbReference type="ARBA" id="ARBA00022676"/>
    </source>
</evidence>
<dbReference type="PANTHER" id="PTHR45947">
    <property type="entry name" value="SULFOQUINOVOSYL TRANSFERASE SQD2"/>
    <property type="match status" value="1"/>
</dbReference>
<gene>
    <name evidence="5" type="ORF">ACFQWG_11890</name>
</gene>
<dbReference type="Pfam" id="PF00534">
    <property type="entry name" value="Glycos_transf_1"/>
    <property type="match status" value="1"/>
</dbReference>
<dbReference type="RefSeq" id="WP_380975598.1">
    <property type="nucleotide sequence ID" value="NZ_JBHTEF010000001.1"/>
</dbReference>
<dbReference type="InterPro" id="IPR028098">
    <property type="entry name" value="Glyco_trans_4-like_N"/>
</dbReference>
<keyword evidence="6" id="KW-1185">Reference proteome</keyword>
<dbReference type="SUPFAM" id="SSF53756">
    <property type="entry name" value="UDP-Glycosyltransferase/glycogen phosphorylase"/>
    <property type="match status" value="1"/>
</dbReference>